<proteinExistence type="predicted"/>
<dbReference type="KEGG" id="adu:110274331"/>
<reference evidence="3" key="2">
    <citation type="submission" date="2025-08" db="UniProtKB">
        <authorList>
            <consortium name="RefSeq"/>
        </authorList>
    </citation>
    <scope>IDENTIFICATION</scope>
    <source>
        <tissue evidence="3">Whole plant</tissue>
    </source>
</reference>
<dbReference type="AlphaFoldDB" id="A0A9C6T742"/>
<evidence type="ECO:0000256" key="1">
    <source>
        <dbReference type="SAM" id="Coils"/>
    </source>
</evidence>
<dbReference type="RefSeq" id="XP_052108606.1">
    <property type="nucleotide sequence ID" value="XM_052252646.1"/>
</dbReference>
<protein>
    <submittedName>
        <fullName evidence="3">Structural maintenance of chromosomes protein 2-2-like</fullName>
    </submittedName>
</protein>
<accession>A0A9C6T742</accession>
<dbReference type="SUPFAM" id="SSF52540">
    <property type="entry name" value="P-loop containing nucleoside triphosphate hydrolases"/>
    <property type="match status" value="1"/>
</dbReference>
<sequence length="109" mass="12420">MAMFKKAEDKYNNLMSEKDIIENDKSKIKKVIKELDEKKETLNLTWVKVNNDFRSISSTVLPDMMAKLEPPQGCSFLDGLEVWVAFGGVWKLSLSELSGGQRSLEVYIC</sequence>
<evidence type="ECO:0000313" key="2">
    <source>
        <dbReference type="Proteomes" id="UP000515211"/>
    </source>
</evidence>
<feature type="coiled-coil region" evidence="1">
    <location>
        <begin position="4"/>
        <end position="45"/>
    </location>
</feature>
<keyword evidence="2" id="KW-1185">Reference proteome</keyword>
<dbReference type="Proteomes" id="UP000515211">
    <property type="component" value="Chromosome 8"/>
</dbReference>
<organism evidence="2 3">
    <name type="scientific">Arachis duranensis</name>
    <name type="common">Wild peanut</name>
    <dbReference type="NCBI Taxonomy" id="130453"/>
    <lineage>
        <taxon>Eukaryota</taxon>
        <taxon>Viridiplantae</taxon>
        <taxon>Streptophyta</taxon>
        <taxon>Embryophyta</taxon>
        <taxon>Tracheophyta</taxon>
        <taxon>Spermatophyta</taxon>
        <taxon>Magnoliopsida</taxon>
        <taxon>eudicotyledons</taxon>
        <taxon>Gunneridae</taxon>
        <taxon>Pentapetalae</taxon>
        <taxon>rosids</taxon>
        <taxon>fabids</taxon>
        <taxon>Fabales</taxon>
        <taxon>Fabaceae</taxon>
        <taxon>Papilionoideae</taxon>
        <taxon>50 kb inversion clade</taxon>
        <taxon>dalbergioids sensu lato</taxon>
        <taxon>Dalbergieae</taxon>
        <taxon>Pterocarpus clade</taxon>
        <taxon>Arachis</taxon>
    </lineage>
</organism>
<dbReference type="InterPro" id="IPR027417">
    <property type="entry name" value="P-loop_NTPase"/>
</dbReference>
<dbReference type="PANTHER" id="PTHR43977">
    <property type="entry name" value="STRUCTURAL MAINTENANCE OF CHROMOSOMES PROTEIN 3"/>
    <property type="match status" value="1"/>
</dbReference>
<evidence type="ECO:0000313" key="3">
    <source>
        <dbReference type="RefSeq" id="XP_052108606.1"/>
    </source>
</evidence>
<name>A0A9C6T742_ARADU</name>
<keyword evidence="1" id="KW-0175">Coiled coil</keyword>
<dbReference type="GeneID" id="110274331"/>
<gene>
    <name evidence="3" type="primary">LOC110274331</name>
</gene>
<reference evidence="2" key="1">
    <citation type="journal article" date="2016" name="Nat. Genet.">
        <title>The genome sequences of Arachis duranensis and Arachis ipaensis, the diploid ancestors of cultivated peanut.</title>
        <authorList>
            <person name="Bertioli D.J."/>
            <person name="Cannon S.B."/>
            <person name="Froenicke L."/>
            <person name="Huang G."/>
            <person name="Farmer A.D."/>
            <person name="Cannon E.K."/>
            <person name="Liu X."/>
            <person name="Gao D."/>
            <person name="Clevenger J."/>
            <person name="Dash S."/>
            <person name="Ren L."/>
            <person name="Moretzsohn M.C."/>
            <person name="Shirasawa K."/>
            <person name="Huang W."/>
            <person name="Vidigal B."/>
            <person name="Abernathy B."/>
            <person name="Chu Y."/>
            <person name="Niederhuth C.E."/>
            <person name="Umale P."/>
            <person name="Araujo A.C."/>
            <person name="Kozik A."/>
            <person name="Kim K.D."/>
            <person name="Burow M.D."/>
            <person name="Varshney R.K."/>
            <person name="Wang X."/>
            <person name="Zhang X."/>
            <person name="Barkley N."/>
            <person name="Guimaraes P.M."/>
            <person name="Isobe S."/>
            <person name="Guo B."/>
            <person name="Liao B."/>
            <person name="Stalker H.T."/>
            <person name="Schmitz R.J."/>
            <person name="Scheffler B.E."/>
            <person name="Leal-Bertioli S.C."/>
            <person name="Xun X."/>
            <person name="Jackson S.A."/>
            <person name="Michelmore R."/>
            <person name="Ozias-Akins P."/>
        </authorList>
    </citation>
    <scope>NUCLEOTIDE SEQUENCE [LARGE SCALE GENOMIC DNA]</scope>
    <source>
        <strain evidence="2">cv. V14167</strain>
    </source>
</reference>
<dbReference type="Gene3D" id="3.40.50.300">
    <property type="entry name" value="P-loop containing nucleotide triphosphate hydrolases"/>
    <property type="match status" value="1"/>
</dbReference>